<dbReference type="RefSeq" id="WP_338752724.1">
    <property type="nucleotide sequence ID" value="NZ_CP147404.1"/>
</dbReference>
<keyword evidence="1" id="KW-0812">Transmembrane</keyword>
<evidence type="ECO:0000256" key="1">
    <source>
        <dbReference type="SAM" id="Phobius"/>
    </source>
</evidence>
<evidence type="ECO:0000313" key="2">
    <source>
        <dbReference type="EMBL" id="WXB93401.1"/>
    </source>
</evidence>
<keyword evidence="3" id="KW-1185">Reference proteome</keyword>
<evidence type="ECO:0000313" key="3">
    <source>
        <dbReference type="Proteomes" id="UP001387364"/>
    </source>
</evidence>
<keyword evidence="1" id="KW-0472">Membrane</keyword>
<dbReference type="InterPro" id="IPR019723">
    <property type="entry name" value="Uncharacterised_YfmQ"/>
</dbReference>
<keyword evidence="1" id="KW-1133">Transmembrane helix</keyword>
<dbReference type="EMBL" id="CP147404">
    <property type="protein sequence ID" value="WXB93401.1"/>
    <property type="molecule type" value="Genomic_DNA"/>
</dbReference>
<gene>
    <name evidence="2" type="ORF">WDJ61_01625</name>
</gene>
<sequence length="147" mass="17048">MSEYNLTWVALIVITGIIKLLTSPPSALVAWIVSKFALHPKLDSKDVTVTFNGKHLKEEENIKFIDYFNKACFLKRYDIFPGNEKSFLHPETNVTPFVINLKKGKRDVNFFIYNYDNHVDVVKQYKEKIVSYSISSEHLQKFSTPTL</sequence>
<proteinExistence type="predicted"/>
<protein>
    <submittedName>
        <fullName evidence="2">YfmQ family protein</fullName>
    </submittedName>
</protein>
<reference evidence="2 3" key="1">
    <citation type="submission" date="2024-02" db="EMBL/GenBank/DDBJ databases">
        <title>Seven novel Bacillus-like species.</title>
        <authorList>
            <person name="Liu G."/>
        </authorList>
    </citation>
    <scope>NUCLEOTIDE SEQUENCE [LARGE SCALE GENOMIC DNA]</scope>
    <source>
        <strain evidence="2 3">FJAT-52991</strain>
    </source>
</reference>
<name>A0ABZ2N6P8_9BACI</name>
<accession>A0ABZ2N6P8</accession>
<dbReference type="Pfam" id="PF10787">
    <property type="entry name" value="YfmQ"/>
    <property type="match status" value="1"/>
</dbReference>
<feature type="transmembrane region" description="Helical" evidence="1">
    <location>
        <begin position="6"/>
        <end position="33"/>
    </location>
</feature>
<dbReference type="Proteomes" id="UP001387364">
    <property type="component" value="Chromosome"/>
</dbReference>
<organism evidence="2 3">
    <name type="scientific">Bacillus kandeliae</name>
    <dbReference type="NCBI Taxonomy" id="3129297"/>
    <lineage>
        <taxon>Bacteria</taxon>
        <taxon>Bacillati</taxon>
        <taxon>Bacillota</taxon>
        <taxon>Bacilli</taxon>
        <taxon>Bacillales</taxon>
        <taxon>Bacillaceae</taxon>
        <taxon>Bacillus</taxon>
    </lineage>
</organism>